<sequence length="162" mass="17489">MAASANYAAKMLQTTRQRCRIHWSLGCGRLRDDAPKEAEDVKAPSSPDLEDLRFPSGAKATGRGEEHHTQHFQEKARRPRVSPLPDLAEAGHRISPGDAQPPPARTNAANEPHPAEADLELAVGSRDPPRPDARTTPQPKPLPPNPGPPPRQPPHAASHPPS</sequence>
<feature type="compositionally biased region" description="Basic and acidic residues" evidence="1">
    <location>
        <begin position="62"/>
        <end position="76"/>
    </location>
</feature>
<feature type="compositionally biased region" description="Basic and acidic residues" evidence="1">
    <location>
        <begin position="29"/>
        <end position="42"/>
    </location>
</feature>
<feature type="region of interest" description="Disordered" evidence="1">
    <location>
        <begin position="29"/>
        <end position="162"/>
    </location>
</feature>
<reference evidence="2" key="3">
    <citation type="submission" date="2022-06" db="UniProtKB">
        <authorList>
            <consortium name="EnsemblPlants"/>
        </authorList>
    </citation>
    <scope>IDENTIFICATION</scope>
</reference>
<dbReference type="EnsemblPlants" id="TuG1812G0100000931.01.T01">
    <property type="protein sequence ID" value="TuG1812G0100000931.01.T01"/>
    <property type="gene ID" value="TuG1812G0100000931.01"/>
</dbReference>
<keyword evidence="3" id="KW-1185">Reference proteome</keyword>
<name>A0A8R7NYT7_TRIUA</name>
<dbReference type="Proteomes" id="UP000015106">
    <property type="component" value="Chromosome 1"/>
</dbReference>
<reference evidence="2" key="2">
    <citation type="submission" date="2018-03" db="EMBL/GenBank/DDBJ databases">
        <title>The Triticum urartu genome reveals the dynamic nature of wheat genome evolution.</title>
        <authorList>
            <person name="Ling H."/>
            <person name="Ma B."/>
            <person name="Shi X."/>
            <person name="Liu H."/>
            <person name="Dong L."/>
            <person name="Sun H."/>
            <person name="Cao Y."/>
            <person name="Gao Q."/>
            <person name="Zheng S."/>
            <person name="Li Y."/>
            <person name="Yu Y."/>
            <person name="Du H."/>
            <person name="Qi M."/>
            <person name="Li Y."/>
            <person name="Yu H."/>
            <person name="Cui Y."/>
            <person name="Wang N."/>
            <person name="Chen C."/>
            <person name="Wu H."/>
            <person name="Zhao Y."/>
            <person name="Zhang J."/>
            <person name="Li Y."/>
            <person name="Zhou W."/>
            <person name="Zhang B."/>
            <person name="Hu W."/>
            <person name="Eijk M."/>
            <person name="Tang J."/>
            <person name="Witsenboer H."/>
            <person name="Zhao S."/>
            <person name="Li Z."/>
            <person name="Zhang A."/>
            <person name="Wang D."/>
            <person name="Liang C."/>
        </authorList>
    </citation>
    <scope>NUCLEOTIDE SEQUENCE [LARGE SCALE GENOMIC DNA]</scope>
    <source>
        <strain evidence="2">cv. G1812</strain>
    </source>
</reference>
<evidence type="ECO:0000256" key="1">
    <source>
        <dbReference type="SAM" id="MobiDB-lite"/>
    </source>
</evidence>
<protein>
    <submittedName>
        <fullName evidence="2">Uncharacterized protein</fullName>
    </submittedName>
</protein>
<organism evidence="2 3">
    <name type="scientific">Triticum urartu</name>
    <name type="common">Red wild einkorn</name>
    <name type="synonym">Crithodium urartu</name>
    <dbReference type="NCBI Taxonomy" id="4572"/>
    <lineage>
        <taxon>Eukaryota</taxon>
        <taxon>Viridiplantae</taxon>
        <taxon>Streptophyta</taxon>
        <taxon>Embryophyta</taxon>
        <taxon>Tracheophyta</taxon>
        <taxon>Spermatophyta</taxon>
        <taxon>Magnoliopsida</taxon>
        <taxon>Liliopsida</taxon>
        <taxon>Poales</taxon>
        <taxon>Poaceae</taxon>
        <taxon>BOP clade</taxon>
        <taxon>Pooideae</taxon>
        <taxon>Triticodae</taxon>
        <taxon>Triticeae</taxon>
        <taxon>Triticinae</taxon>
        <taxon>Triticum</taxon>
    </lineage>
</organism>
<feature type="compositionally biased region" description="Pro residues" evidence="1">
    <location>
        <begin position="138"/>
        <end position="153"/>
    </location>
</feature>
<dbReference type="Gramene" id="TuG1812G0100000931.01.T01">
    <property type="protein sequence ID" value="TuG1812G0100000931.01.T01"/>
    <property type="gene ID" value="TuG1812G0100000931.01"/>
</dbReference>
<proteinExistence type="predicted"/>
<reference evidence="3" key="1">
    <citation type="journal article" date="2013" name="Nature">
        <title>Draft genome of the wheat A-genome progenitor Triticum urartu.</title>
        <authorList>
            <person name="Ling H.Q."/>
            <person name="Zhao S."/>
            <person name="Liu D."/>
            <person name="Wang J."/>
            <person name="Sun H."/>
            <person name="Zhang C."/>
            <person name="Fan H."/>
            <person name="Li D."/>
            <person name="Dong L."/>
            <person name="Tao Y."/>
            <person name="Gao C."/>
            <person name="Wu H."/>
            <person name="Li Y."/>
            <person name="Cui Y."/>
            <person name="Guo X."/>
            <person name="Zheng S."/>
            <person name="Wang B."/>
            <person name="Yu K."/>
            <person name="Liang Q."/>
            <person name="Yang W."/>
            <person name="Lou X."/>
            <person name="Chen J."/>
            <person name="Feng M."/>
            <person name="Jian J."/>
            <person name="Zhang X."/>
            <person name="Luo G."/>
            <person name="Jiang Y."/>
            <person name="Liu J."/>
            <person name="Wang Z."/>
            <person name="Sha Y."/>
            <person name="Zhang B."/>
            <person name="Wu H."/>
            <person name="Tang D."/>
            <person name="Shen Q."/>
            <person name="Xue P."/>
            <person name="Zou S."/>
            <person name="Wang X."/>
            <person name="Liu X."/>
            <person name="Wang F."/>
            <person name="Yang Y."/>
            <person name="An X."/>
            <person name="Dong Z."/>
            <person name="Zhang K."/>
            <person name="Zhang X."/>
            <person name="Luo M.C."/>
            <person name="Dvorak J."/>
            <person name="Tong Y."/>
            <person name="Wang J."/>
            <person name="Yang H."/>
            <person name="Li Z."/>
            <person name="Wang D."/>
            <person name="Zhang A."/>
            <person name="Wang J."/>
        </authorList>
    </citation>
    <scope>NUCLEOTIDE SEQUENCE</scope>
    <source>
        <strain evidence="3">cv. G1812</strain>
    </source>
</reference>
<evidence type="ECO:0000313" key="2">
    <source>
        <dbReference type="EnsemblPlants" id="TuG1812G0100000931.01.T01"/>
    </source>
</evidence>
<dbReference type="AlphaFoldDB" id="A0A8R7NYT7"/>
<evidence type="ECO:0000313" key="3">
    <source>
        <dbReference type="Proteomes" id="UP000015106"/>
    </source>
</evidence>
<accession>A0A8R7NYT7</accession>